<evidence type="ECO:0000256" key="3">
    <source>
        <dbReference type="ARBA" id="ARBA00023125"/>
    </source>
</evidence>
<accession>A0A3D8I118</accession>
<protein>
    <submittedName>
        <fullName evidence="5">Restriction endonuclease subunit S</fullName>
    </submittedName>
</protein>
<dbReference type="AlphaFoldDB" id="A0A3D8I118"/>
<dbReference type="PANTHER" id="PTHR43140:SF1">
    <property type="entry name" value="TYPE I RESTRICTION ENZYME ECOKI SPECIFICITY SUBUNIT"/>
    <property type="match status" value="1"/>
</dbReference>
<keyword evidence="5" id="KW-0255">Endonuclease</keyword>
<dbReference type="SUPFAM" id="SSF116734">
    <property type="entry name" value="DNA methylase specificity domain"/>
    <property type="match status" value="1"/>
</dbReference>
<dbReference type="OrthoDB" id="164285at2"/>
<keyword evidence="5" id="KW-0540">Nuclease</keyword>
<dbReference type="Pfam" id="PF01420">
    <property type="entry name" value="Methylase_S"/>
    <property type="match status" value="1"/>
</dbReference>
<dbReference type="Gene3D" id="3.90.220.20">
    <property type="entry name" value="DNA methylase specificity domains"/>
    <property type="match status" value="1"/>
</dbReference>
<dbReference type="InterPro" id="IPR051212">
    <property type="entry name" value="Type-I_RE_S_subunit"/>
</dbReference>
<dbReference type="InterPro" id="IPR044946">
    <property type="entry name" value="Restrct_endonuc_typeI_TRD_sf"/>
</dbReference>
<reference evidence="5 6" key="1">
    <citation type="submission" date="2018-04" db="EMBL/GenBank/DDBJ databases">
        <title>Novel Campyloabacter and Helicobacter Species and Strains.</title>
        <authorList>
            <person name="Mannion A.J."/>
            <person name="Shen Z."/>
            <person name="Fox J.G."/>
        </authorList>
    </citation>
    <scope>NUCLEOTIDE SEQUENCE [LARGE SCALE GENOMIC DNA]</scope>
    <source>
        <strain evidence="5 6">MIT 98-6070</strain>
    </source>
</reference>
<comment type="caution">
    <text evidence="5">The sequence shown here is derived from an EMBL/GenBank/DDBJ whole genome shotgun (WGS) entry which is preliminary data.</text>
</comment>
<evidence type="ECO:0000313" key="6">
    <source>
        <dbReference type="Proteomes" id="UP000256599"/>
    </source>
</evidence>
<dbReference type="GO" id="GO:0009307">
    <property type="term" value="P:DNA restriction-modification system"/>
    <property type="evidence" value="ECO:0007669"/>
    <property type="project" value="UniProtKB-KW"/>
</dbReference>
<organism evidence="5 6">
    <name type="scientific">Helicobacter marmotae</name>
    <dbReference type="NCBI Taxonomy" id="152490"/>
    <lineage>
        <taxon>Bacteria</taxon>
        <taxon>Pseudomonadati</taxon>
        <taxon>Campylobacterota</taxon>
        <taxon>Epsilonproteobacteria</taxon>
        <taxon>Campylobacterales</taxon>
        <taxon>Helicobacteraceae</taxon>
        <taxon>Helicobacter</taxon>
    </lineage>
</organism>
<dbReference type="PANTHER" id="PTHR43140">
    <property type="entry name" value="TYPE-1 RESTRICTION ENZYME ECOKI SPECIFICITY PROTEIN"/>
    <property type="match status" value="1"/>
</dbReference>
<dbReference type="Proteomes" id="UP000256599">
    <property type="component" value="Unassembled WGS sequence"/>
</dbReference>
<name>A0A3D8I118_9HELI</name>
<feature type="domain" description="Type I restriction modification DNA specificity" evidence="4">
    <location>
        <begin position="20"/>
        <end position="51"/>
    </location>
</feature>
<keyword evidence="3" id="KW-0238">DNA-binding</keyword>
<comment type="similarity">
    <text evidence="1">Belongs to the type-I restriction system S methylase family.</text>
</comment>
<evidence type="ECO:0000259" key="4">
    <source>
        <dbReference type="Pfam" id="PF01420"/>
    </source>
</evidence>
<dbReference type="GO" id="GO:0004519">
    <property type="term" value="F:endonuclease activity"/>
    <property type="evidence" value="ECO:0007669"/>
    <property type="project" value="UniProtKB-KW"/>
</dbReference>
<evidence type="ECO:0000313" key="5">
    <source>
        <dbReference type="EMBL" id="RDU58785.1"/>
    </source>
</evidence>
<dbReference type="EMBL" id="NXLR01000044">
    <property type="protein sequence ID" value="RDU58785.1"/>
    <property type="molecule type" value="Genomic_DNA"/>
</dbReference>
<evidence type="ECO:0000256" key="1">
    <source>
        <dbReference type="ARBA" id="ARBA00010923"/>
    </source>
</evidence>
<keyword evidence="2" id="KW-0680">Restriction system</keyword>
<gene>
    <name evidence="5" type="ORF">CQA63_09215</name>
</gene>
<evidence type="ECO:0000256" key="2">
    <source>
        <dbReference type="ARBA" id="ARBA00022747"/>
    </source>
</evidence>
<proteinExistence type="inferred from homology"/>
<keyword evidence="5" id="KW-0378">Hydrolase</keyword>
<dbReference type="InterPro" id="IPR000055">
    <property type="entry name" value="Restrct_endonuc_typeI_TRD"/>
</dbReference>
<sequence>MKCIKYQPREHARQYIQTYSQFPIPLPPLSVQEEIVQILDKFDTLVNDLTQGPRRDKFTKKQYEYYREQLLSFRELEHI</sequence>
<keyword evidence="6" id="KW-1185">Reference proteome</keyword>
<dbReference type="GO" id="GO:0003677">
    <property type="term" value="F:DNA binding"/>
    <property type="evidence" value="ECO:0007669"/>
    <property type="project" value="UniProtKB-KW"/>
</dbReference>